<dbReference type="Gene3D" id="2.40.50.250">
    <property type="entry name" value="bipa protein"/>
    <property type="match status" value="1"/>
</dbReference>
<dbReference type="AlphaFoldDB" id="A0A5C3LTH2"/>
<evidence type="ECO:0000259" key="1">
    <source>
        <dbReference type="Pfam" id="PF00009"/>
    </source>
</evidence>
<dbReference type="InterPro" id="IPR048876">
    <property type="entry name" value="BipA_C"/>
</dbReference>
<name>A0A5C3LTH2_9AGAR</name>
<dbReference type="InterPro" id="IPR000795">
    <property type="entry name" value="T_Tr_GTP-bd_dom"/>
</dbReference>
<proteinExistence type="predicted"/>
<protein>
    <submittedName>
        <fullName evidence="3">P-loop containing nucleoside triphosphate hydrolase protein</fullName>
    </submittedName>
</protein>
<dbReference type="Gene3D" id="3.40.50.300">
    <property type="entry name" value="P-loop containing nucleotide triphosphate hydrolases"/>
    <property type="match status" value="1"/>
</dbReference>
<sequence>MRPNKLGLLGRQCALVIVASIKYQLKKRSSNKMQDSPESKEFLLRRCATDETHSGESNLQRVPESTRPTFIILPVQVLRADALEGITETERIRNIAIIAHATEQLLFTPTTSSATSTITVDSPLNDGFMTRVMDSNDLERECGITNLSKCTSVRYNGNLIDIVVTPRHADFRGEVERIMSMVDGVAFVVDTMEGPMIQTWFVLSKALSRGLKSSLYRTKLTVRPPDSSKTINHIFKGYEPYKGAIDTGMNGALILMALGESAGYAMAPLQARGTLFIHPQTQVYPGMVVGESSKSQDIYINPCVKKQLTNIRAAGADEKIVLASPRVMTLEEALIYGR</sequence>
<dbReference type="EMBL" id="ML213622">
    <property type="protein sequence ID" value="TFK35386.1"/>
    <property type="molecule type" value="Genomic_DNA"/>
</dbReference>
<dbReference type="PANTHER" id="PTHR42908">
    <property type="entry name" value="TRANSLATION ELONGATION FACTOR-RELATED"/>
    <property type="match status" value="1"/>
</dbReference>
<evidence type="ECO:0000313" key="4">
    <source>
        <dbReference type="Proteomes" id="UP000308652"/>
    </source>
</evidence>
<dbReference type="GO" id="GO:0003924">
    <property type="term" value="F:GTPase activity"/>
    <property type="evidence" value="ECO:0007669"/>
    <property type="project" value="InterPro"/>
</dbReference>
<dbReference type="SUPFAM" id="SSF52540">
    <property type="entry name" value="P-loop containing nucleoside triphosphate hydrolases"/>
    <property type="match status" value="1"/>
</dbReference>
<feature type="domain" description="TypA/BipA C-terminal" evidence="2">
    <location>
        <begin position="250"/>
        <end position="336"/>
    </location>
</feature>
<dbReference type="STRING" id="68775.A0A5C3LTH2"/>
<dbReference type="InterPro" id="IPR042116">
    <property type="entry name" value="TypA/BipA_C"/>
</dbReference>
<gene>
    <name evidence="3" type="ORF">BDQ12DRAFT_760109</name>
</gene>
<dbReference type="GO" id="GO:1990904">
    <property type="term" value="C:ribonucleoprotein complex"/>
    <property type="evidence" value="ECO:0007669"/>
    <property type="project" value="TreeGrafter"/>
</dbReference>
<feature type="domain" description="Tr-type G" evidence="1">
    <location>
        <begin position="91"/>
        <end position="213"/>
    </location>
</feature>
<reference evidence="3 4" key="1">
    <citation type="journal article" date="2019" name="Nat. Ecol. Evol.">
        <title>Megaphylogeny resolves global patterns of mushroom evolution.</title>
        <authorList>
            <person name="Varga T."/>
            <person name="Krizsan K."/>
            <person name="Foldi C."/>
            <person name="Dima B."/>
            <person name="Sanchez-Garcia M."/>
            <person name="Sanchez-Ramirez S."/>
            <person name="Szollosi G.J."/>
            <person name="Szarkandi J.G."/>
            <person name="Papp V."/>
            <person name="Albert L."/>
            <person name="Andreopoulos W."/>
            <person name="Angelini C."/>
            <person name="Antonin V."/>
            <person name="Barry K.W."/>
            <person name="Bougher N.L."/>
            <person name="Buchanan P."/>
            <person name="Buyck B."/>
            <person name="Bense V."/>
            <person name="Catcheside P."/>
            <person name="Chovatia M."/>
            <person name="Cooper J."/>
            <person name="Damon W."/>
            <person name="Desjardin D."/>
            <person name="Finy P."/>
            <person name="Geml J."/>
            <person name="Haridas S."/>
            <person name="Hughes K."/>
            <person name="Justo A."/>
            <person name="Karasinski D."/>
            <person name="Kautmanova I."/>
            <person name="Kiss B."/>
            <person name="Kocsube S."/>
            <person name="Kotiranta H."/>
            <person name="LaButti K.M."/>
            <person name="Lechner B.E."/>
            <person name="Liimatainen K."/>
            <person name="Lipzen A."/>
            <person name="Lukacs Z."/>
            <person name="Mihaltcheva S."/>
            <person name="Morgado L.N."/>
            <person name="Niskanen T."/>
            <person name="Noordeloos M.E."/>
            <person name="Ohm R.A."/>
            <person name="Ortiz-Santana B."/>
            <person name="Ovrebo C."/>
            <person name="Racz N."/>
            <person name="Riley R."/>
            <person name="Savchenko A."/>
            <person name="Shiryaev A."/>
            <person name="Soop K."/>
            <person name="Spirin V."/>
            <person name="Szebenyi C."/>
            <person name="Tomsovsky M."/>
            <person name="Tulloss R.E."/>
            <person name="Uehling J."/>
            <person name="Grigoriev I.V."/>
            <person name="Vagvolgyi C."/>
            <person name="Papp T."/>
            <person name="Martin F.M."/>
            <person name="Miettinen O."/>
            <person name="Hibbett D.S."/>
            <person name="Nagy L.G."/>
        </authorList>
    </citation>
    <scope>NUCLEOTIDE SEQUENCE [LARGE SCALE GENOMIC DNA]</scope>
    <source>
        <strain evidence="3 4">CBS 166.37</strain>
    </source>
</reference>
<evidence type="ECO:0000259" key="2">
    <source>
        <dbReference type="Pfam" id="PF21018"/>
    </source>
</evidence>
<organism evidence="3 4">
    <name type="scientific">Crucibulum laeve</name>
    <dbReference type="NCBI Taxonomy" id="68775"/>
    <lineage>
        <taxon>Eukaryota</taxon>
        <taxon>Fungi</taxon>
        <taxon>Dikarya</taxon>
        <taxon>Basidiomycota</taxon>
        <taxon>Agaricomycotina</taxon>
        <taxon>Agaricomycetes</taxon>
        <taxon>Agaricomycetidae</taxon>
        <taxon>Agaricales</taxon>
        <taxon>Agaricineae</taxon>
        <taxon>Nidulariaceae</taxon>
        <taxon>Crucibulum</taxon>
    </lineage>
</organism>
<dbReference type="Proteomes" id="UP000308652">
    <property type="component" value="Unassembled WGS sequence"/>
</dbReference>
<dbReference type="Pfam" id="PF21018">
    <property type="entry name" value="BipA_C"/>
    <property type="match status" value="1"/>
</dbReference>
<keyword evidence="4" id="KW-1185">Reference proteome</keyword>
<evidence type="ECO:0000313" key="3">
    <source>
        <dbReference type="EMBL" id="TFK35386.1"/>
    </source>
</evidence>
<dbReference type="OrthoDB" id="364892at2759"/>
<keyword evidence="3" id="KW-0378">Hydrolase</keyword>
<dbReference type="Pfam" id="PF00009">
    <property type="entry name" value="GTP_EFTU"/>
    <property type="match status" value="1"/>
</dbReference>
<dbReference type="PANTHER" id="PTHR42908:SF8">
    <property type="entry name" value="TR-TYPE G DOMAIN-CONTAINING PROTEIN"/>
    <property type="match status" value="1"/>
</dbReference>
<dbReference type="GO" id="GO:0005525">
    <property type="term" value="F:GTP binding"/>
    <property type="evidence" value="ECO:0007669"/>
    <property type="project" value="InterPro"/>
</dbReference>
<accession>A0A5C3LTH2</accession>
<dbReference type="InterPro" id="IPR027417">
    <property type="entry name" value="P-loop_NTPase"/>
</dbReference>
<dbReference type="GO" id="GO:0005829">
    <property type="term" value="C:cytosol"/>
    <property type="evidence" value="ECO:0007669"/>
    <property type="project" value="TreeGrafter"/>
</dbReference>